<dbReference type="CDD" id="cd23159">
    <property type="entry name" value="Prefoldin_URI1"/>
    <property type="match status" value="1"/>
</dbReference>
<feature type="region of interest" description="Disordered" evidence="6">
    <location>
        <begin position="203"/>
        <end position="332"/>
    </location>
</feature>
<dbReference type="Proteomes" id="UP000218231">
    <property type="component" value="Unassembled WGS sequence"/>
</dbReference>
<reference evidence="7 8" key="1">
    <citation type="journal article" date="2017" name="Curr. Biol.">
        <title>Genome architecture and evolution of a unichromosomal asexual nematode.</title>
        <authorList>
            <person name="Fradin H."/>
            <person name="Zegar C."/>
            <person name="Gutwein M."/>
            <person name="Lucas J."/>
            <person name="Kovtun M."/>
            <person name="Corcoran D."/>
            <person name="Baugh L.R."/>
            <person name="Kiontke K."/>
            <person name="Gunsalus K."/>
            <person name="Fitch D.H."/>
            <person name="Piano F."/>
        </authorList>
    </citation>
    <scope>NUCLEOTIDE SEQUENCE [LARGE SCALE GENOMIC DNA]</scope>
    <source>
        <strain evidence="7">PF1309</strain>
    </source>
</reference>
<organism evidence="7 8">
    <name type="scientific">Diploscapter pachys</name>
    <dbReference type="NCBI Taxonomy" id="2018661"/>
    <lineage>
        <taxon>Eukaryota</taxon>
        <taxon>Metazoa</taxon>
        <taxon>Ecdysozoa</taxon>
        <taxon>Nematoda</taxon>
        <taxon>Chromadorea</taxon>
        <taxon>Rhabditida</taxon>
        <taxon>Rhabditina</taxon>
        <taxon>Rhabditomorpha</taxon>
        <taxon>Rhabditoidea</taxon>
        <taxon>Rhabditidae</taxon>
        <taxon>Diploscapter</taxon>
    </lineage>
</organism>
<feature type="region of interest" description="Disordered" evidence="6">
    <location>
        <begin position="371"/>
        <end position="401"/>
    </location>
</feature>
<dbReference type="GO" id="GO:0000122">
    <property type="term" value="P:negative regulation of transcription by RNA polymerase II"/>
    <property type="evidence" value="ECO:0007669"/>
    <property type="project" value="TreeGrafter"/>
</dbReference>
<dbReference type="EMBL" id="LIAE01008187">
    <property type="protein sequence ID" value="PAV75176.1"/>
    <property type="molecule type" value="Genomic_DNA"/>
</dbReference>
<evidence type="ECO:0000313" key="8">
    <source>
        <dbReference type="Proteomes" id="UP000218231"/>
    </source>
</evidence>
<dbReference type="SUPFAM" id="SSF46579">
    <property type="entry name" value="Prefoldin"/>
    <property type="match status" value="1"/>
</dbReference>
<sequence>MVVSVSHIARARMHSILKPSREPKDAPQIYSQYAETEKQKLESYIASQDKRIEEYEQVIKKLEDLPKKISYDAMLPICSVGFFHGRIVSTNEITMSIGDNYFVECSAFEAVQSLKRRIQAINDAKSAATKSFELATRNHEFFKSVFNPESGDQVEIREDYDEEKEREFREKRKAKKTPDSEASSSKIMTDEDLMKHLEALEMQEKENKEIEPDDEIGRVKIRDQGMQPPSGISKEEFQKLLNRLEASSEDSEGSDVDDEEGESGELDSDDLPEAETETEVKRETPENEKEKPKDKKKKPRVRFAEEIDDKSEEISKENETKPTSILKNTQPTPIDYEALSSIEKSESTPRVVPGSKVAFSGEVIERIVPEPFANSTFEEKDQENPAPKPVSKFKSSRAAKK</sequence>
<dbReference type="PANTHER" id="PTHR15111">
    <property type="entry name" value="RNA POLYMERASE II SUBUNIT 5-MEDIATING PROTEIN NNX3"/>
    <property type="match status" value="1"/>
</dbReference>
<dbReference type="Gene3D" id="1.10.287.370">
    <property type="match status" value="1"/>
</dbReference>
<feature type="coiled-coil region" evidence="5">
    <location>
        <begin position="38"/>
        <end position="65"/>
    </location>
</feature>
<feature type="compositionally biased region" description="Polar residues" evidence="6">
    <location>
        <begin position="321"/>
        <end position="332"/>
    </location>
</feature>
<feature type="compositionally biased region" description="Basic and acidic residues" evidence="6">
    <location>
        <begin position="203"/>
        <end position="223"/>
    </location>
</feature>
<dbReference type="GO" id="GO:0003682">
    <property type="term" value="F:chromatin binding"/>
    <property type="evidence" value="ECO:0007669"/>
    <property type="project" value="TreeGrafter"/>
</dbReference>
<comment type="subunit">
    <text evidence="2">Heterohexamer of two PFD-alpha type and four PFD-beta type subunits.</text>
</comment>
<evidence type="ECO:0000256" key="3">
    <source>
        <dbReference type="ARBA" id="ARBA00023242"/>
    </source>
</evidence>
<dbReference type="AlphaFoldDB" id="A0A2A2KMF7"/>
<comment type="subcellular location">
    <subcellularLocation>
        <location evidence="1">Nucleus</location>
    </subcellularLocation>
</comment>
<dbReference type="PANTHER" id="PTHR15111:SF0">
    <property type="entry name" value="UNCONVENTIONAL PREFOLDIN RPB5 INTERACTOR 1"/>
    <property type="match status" value="1"/>
</dbReference>
<evidence type="ECO:0000313" key="7">
    <source>
        <dbReference type="EMBL" id="PAV75176.1"/>
    </source>
</evidence>
<evidence type="ECO:0000256" key="5">
    <source>
        <dbReference type="SAM" id="Coils"/>
    </source>
</evidence>
<evidence type="ECO:0000256" key="4">
    <source>
        <dbReference type="ARBA" id="ARBA00038295"/>
    </source>
</evidence>
<evidence type="ECO:0000256" key="1">
    <source>
        <dbReference type="ARBA" id="ARBA00004123"/>
    </source>
</evidence>
<dbReference type="GO" id="GO:0019212">
    <property type="term" value="F:phosphatase inhibitor activity"/>
    <property type="evidence" value="ECO:0007669"/>
    <property type="project" value="TreeGrafter"/>
</dbReference>
<feature type="compositionally biased region" description="Basic and acidic residues" evidence="6">
    <location>
        <begin position="278"/>
        <end position="293"/>
    </location>
</feature>
<dbReference type="InterPro" id="IPR052255">
    <property type="entry name" value="RNA_pol_II_subunit5-mediator"/>
</dbReference>
<protein>
    <submittedName>
        <fullName evidence="7">Uncharacterized protein</fullName>
    </submittedName>
</protein>
<keyword evidence="8" id="KW-1185">Reference proteome</keyword>
<proteinExistence type="inferred from homology"/>
<gene>
    <name evidence="7" type="ORF">WR25_18466</name>
</gene>
<dbReference type="STRING" id="2018661.A0A2A2KMF7"/>
<feature type="region of interest" description="Disordered" evidence="6">
    <location>
        <begin position="159"/>
        <end position="191"/>
    </location>
</feature>
<dbReference type="InterPro" id="IPR004127">
    <property type="entry name" value="Prefoldin_subunit_alpha"/>
</dbReference>
<evidence type="ECO:0000256" key="6">
    <source>
        <dbReference type="SAM" id="MobiDB-lite"/>
    </source>
</evidence>
<keyword evidence="3" id="KW-0539">Nucleus</keyword>
<dbReference type="InterPro" id="IPR009053">
    <property type="entry name" value="Prefoldin"/>
</dbReference>
<dbReference type="GO" id="GO:0003714">
    <property type="term" value="F:transcription corepressor activity"/>
    <property type="evidence" value="ECO:0007669"/>
    <property type="project" value="TreeGrafter"/>
</dbReference>
<keyword evidence="5" id="KW-0175">Coiled coil</keyword>
<feature type="compositionally biased region" description="Acidic residues" evidence="6">
    <location>
        <begin position="247"/>
        <end position="277"/>
    </location>
</feature>
<name>A0A2A2KMF7_9BILA</name>
<evidence type="ECO:0000256" key="2">
    <source>
        <dbReference type="ARBA" id="ARBA00011695"/>
    </source>
</evidence>
<comment type="caution">
    <text evidence="7">The sequence shown here is derived from an EMBL/GenBank/DDBJ whole genome shotgun (WGS) entry which is preliminary data.</text>
</comment>
<dbReference type="GO" id="GO:0005634">
    <property type="term" value="C:nucleus"/>
    <property type="evidence" value="ECO:0007669"/>
    <property type="project" value="UniProtKB-SubCell"/>
</dbReference>
<comment type="similarity">
    <text evidence="4">Belongs to the RNA polymerase II subunit 5-mediating protein family.</text>
</comment>
<dbReference type="OrthoDB" id="21413at2759"/>
<dbReference type="Pfam" id="PF02996">
    <property type="entry name" value="Prefoldin"/>
    <property type="match status" value="1"/>
</dbReference>
<accession>A0A2A2KMF7</accession>